<evidence type="ECO:0000256" key="9">
    <source>
        <dbReference type="PIRSR" id="PIRSR601019-1"/>
    </source>
</evidence>
<evidence type="ECO:0000256" key="8">
    <source>
        <dbReference type="ARBA" id="ARBA00023224"/>
    </source>
</evidence>
<reference evidence="12 13" key="1">
    <citation type="journal article" date="2016" name="Front. Microbiol.">
        <title>Genome and transcriptome sequences reveal the specific parasitism of the nematophagous Purpureocillium lilacinum 36-1.</title>
        <authorList>
            <person name="Xie J."/>
            <person name="Li S."/>
            <person name="Mo C."/>
            <person name="Xiao X."/>
            <person name="Peng D."/>
            <person name="Wang G."/>
            <person name="Xiao Y."/>
        </authorList>
    </citation>
    <scope>NUCLEOTIDE SEQUENCE [LARGE SCALE GENOMIC DNA]</scope>
    <source>
        <strain evidence="12 13">36-1</strain>
    </source>
</reference>
<dbReference type="SMART" id="SM00275">
    <property type="entry name" value="G_alpha"/>
    <property type="match status" value="1"/>
</dbReference>
<dbReference type="GO" id="GO:0003924">
    <property type="term" value="F:GTPase activity"/>
    <property type="evidence" value="ECO:0007669"/>
    <property type="project" value="InterPro"/>
</dbReference>
<dbReference type="AlphaFoldDB" id="A0A2U3EA96"/>
<dbReference type="FunFam" id="3.40.50.300:FF:000051">
    <property type="entry name" value="Guanine nucleotide-binding protein subunit alpha"/>
    <property type="match status" value="1"/>
</dbReference>
<dbReference type="Pfam" id="PF00503">
    <property type="entry name" value="G-alpha"/>
    <property type="match status" value="1"/>
</dbReference>
<dbReference type="PANTHER" id="PTHR10218">
    <property type="entry name" value="GTP-BINDING PROTEIN ALPHA SUBUNIT"/>
    <property type="match status" value="1"/>
</dbReference>
<dbReference type="PROSITE" id="PS51882">
    <property type="entry name" value="G_ALPHA"/>
    <property type="match status" value="1"/>
</dbReference>
<dbReference type="InterPro" id="IPR011025">
    <property type="entry name" value="GproteinA_insert"/>
</dbReference>
<dbReference type="Proteomes" id="UP000245956">
    <property type="component" value="Unassembled WGS sequence"/>
</dbReference>
<evidence type="ECO:0000256" key="11">
    <source>
        <dbReference type="SAM" id="MobiDB-lite"/>
    </source>
</evidence>
<dbReference type="PRINTS" id="PR01241">
    <property type="entry name" value="GPROTEINAFNG"/>
</dbReference>
<feature type="compositionally biased region" description="Low complexity" evidence="11">
    <location>
        <begin position="499"/>
        <end position="513"/>
    </location>
</feature>
<comment type="subunit">
    <text evidence="3">G proteins are composed of 3 units; alpha, beta and gamma. The alpha chain contains the guanine nucleotide binding site.</text>
</comment>
<feature type="compositionally biased region" description="Low complexity" evidence="11">
    <location>
        <begin position="540"/>
        <end position="551"/>
    </location>
</feature>
<proteinExistence type="inferred from homology"/>
<dbReference type="GO" id="GO:0005525">
    <property type="term" value="F:GTP binding"/>
    <property type="evidence" value="ECO:0007669"/>
    <property type="project" value="UniProtKB-KW"/>
</dbReference>
<dbReference type="SUPFAM" id="SSF47895">
    <property type="entry name" value="Transducin (alpha subunit), insertion domain"/>
    <property type="match status" value="1"/>
</dbReference>
<dbReference type="GO" id="GO:0007186">
    <property type="term" value="P:G protein-coupled receptor signaling pathway"/>
    <property type="evidence" value="ECO:0007669"/>
    <property type="project" value="InterPro"/>
</dbReference>
<dbReference type="GO" id="GO:0031683">
    <property type="term" value="F:G-protein beta/gamma-subunit complex binding"/>
    <property type="evidence" value="ECO:0007669"/>
    <property type="project" value="InterPro"/>
</dbReference>
<feature type="binding site" evidence="10">
    <location>
        <position position="801"/>
    </location>
    <ligand>
        <name>Mg(2+)</name>
        <dbReference type="ChEBI" id="CHEBI:18420"/>
    </ligand>
</feature>
<evidence type="ECO:0000256" key="7">
    <source>
        <dbReference type="ARBA" id="ARBA00023134"/>
    </source>
</evidence>
<dbReference type="GO" id="GO:0000750">
    <property type="term" value="P:pheromone-dependent signal transduction involved in conjugation with cellular fusion"/>
    <property type="evidence" value="ECO:0007669"/>
    <property type="project" value="TreeGrafter"/>
</dbReference>
<keyword evidence="4 10" id="KW-0479">Metal-binding</keyword>
<name>A0A2U3EA96_PURLI</name>
<comment type="similarity">
    <text evidence="2">Belongs to the G-alpha family. G(q) subfamily.</text>
</comment>
<feature type="binding site" evidence="9">
    <location>
        <begin position="820"/>
        <end position="824"/>
    </location>
    <ligand>
        <name>GTP</name>
        <dbReference type="ChEBI" id="CHEBI:37565"/>
    </ligand>
</feature>
<feature type="region of interest" description="Disordered" evidence="11">
    <location>
        <begin position="473"/>
        <end position="551"/>
    </location>
</feature>
<dbReference type="GO" id="GO:0001664">
    <property type="term" value="F:G protein-coupled receptor binding"/>
    <property type="evidence" value="ECO:0007669"/>
    <property type="project" value="InterPro"/>
</dbReference>
<dbReference type="Gene3D" id="3.40.50.300">
    <property type="entry name" value="P-loop containing nucleotide triphosphate hydrolases"/>
    <property type="match status" value="1"/>
</dbReference>
<keyword evidence="6 10" id="KW-0460">Magnesium</keyword>
<evidence type="ECO:0000313" key="12">
    <source>
        <dbReference type="EMBL" id="PWI71423.1"/>
    </source>
</evidence>
<sequence length="973" mass="108768">MGCATSATDGGQQKVTARQGTNRSIFIIAERTTMNRSRGSASVQRRAMCPLSEPCRYLRHRPARRSSLRAPTLTLPAINTTLVSIGSPRRGSPSYSFTACALIKCWCCAFMPCTISRPGVEMHELGAALHDGPAEPKLSTSPHGTLDGMGRAVDDGWQAHDSPLDMVAQARQGNCETSSRLRWRTTYLFAACGQSATPISHRRLALFGGWASSRSEQGLHELLCRRGGGSRRPLSSRWRRKDPAPPFKLNGRRAPDPPTNRAESCARTCMKKQPLCSSLSFVGRRLLLTVLGCRRTDRQTGCHFLTPSLLVLPVSRHCVHRGGSGRGGSPQVRTTKYRGSLLRRCRWCDWTGVRDWRPGAMQAATPGCSVLEVYLVEGALCPGTWGSGGRRSLISLQNPRGTARLGKAAVRALAWGSAIQSGHLRLVAVAPPSQWPCTVPPAMRCSQELWAQCSTGQRQRGRVQQLARPGDGLDLRMALSPPQFPASTVPSKGTWPGHQSAPQPQVPAPAFSARPPVVSTTVALDTRQTPEEPAPPPAASPSSFPTSSSHLFPPPISVQVLQSSREALFFDETSRFNLSPIERAWHLALPDRPYTRVHLSIGSLRRECHRRPDRRRRSVKMGCGMSTEEKEGKARNEEIENQLKRDKMMQRNEIKMLLLGAGESGKSTILKQMKLIHEGGYSRDERESFKEIIFSNTVQSMRVILEAMESLELPLEDQRMEYHVQTIFMQPAQIEGDVLPPEVGGAIEALWKDRGVQECFKRSREYQLNDSARYYFDNIARIAAPDYMPNDQDVLRSRVKTTGITETTFIIGDLTYRMFDVGGQRSERKKWIHCFENVTTILFLVAISEYDQLLFEDETVNRMQEALTLFDSICNSRWFIKTSIILFLNKIDRFKEKLPVSPMKNYFPDYEGGDDYAAACDYILNRFVSLNQHETKQIYTHFTCATDTTQIRFVMAAVNDIIIQENLRLCGLI</sequence>
<evidence type="ECO:0000313" key="13">
    <source>
        <dbReference type="Proteomes" id="UP000245956"/>
    </source>
</evidence>
<dbReference type="SUPFAM" id="SSF52540">
    <property type="entry name" value="P-loop containing nucleoside triphosphate hydrolases"/>
    <property type="match status" value="1"/>
</dbReference>
<feature type="binding site" evidence="9">
    <location>
        <begin position="889"/>
        <end position="892"/>
    </location>
    <ligand>
        <name>GTP</name>
        <dbReference type="ChEBI" id="CHEBI:37565"/>
    </ligand>
</feature>
<evidence type="ECO:0000256" key="10">
    <source>
        <dbReference type="PIRSR" id="PIRSR601019-2"/>
    </source>
</evidence>
<evidence type="ECO:0000256" key="3">
    <source>
        <dbReference type="ARBA" id="ARBA00011356"/>
    </source>
</evidence>
<dbReference type="GO" id="GO:0046872">
    <property type="term" value="F:metal ion binding"/>
    <property type="evidence" value="ECO:0007669"/>
    <property type="project" value="UniProtKB-KW"/>
</dbReference>
<gene>
    <name evidence="12" type="ORF">PCL_11517</name>
</gene>
<feature type="compositionally biased region" description="Polar residues" evidence="11">
    <location>
        <begin position="518"/>
        <end position="527"/>
    </location>
</feature>
<dbReference type="EMBL" id="LCWV01000007">
    <property type="protein sequence ID" value="PWI71423.1"/>
    <property type="molecule type" value="Genomic_DNA"/>
</dbReference>
<comment type="cofactor">
    <cofactor evidence="1">
        <name>Mg(2+)</name>
        <dbReference type="ChEBI" id="CHEBI:18420"/>
    </cofactor>
</comment>
<keyword evidence="5 9" id="KW-0547">Nucleotide-binding</keyword>
<dbReference type="GO" id="GO:0005737">
    <property type="term" value="C:cytoplasm"/>
    <property type="evidence" value="ECO:0007669"/>
    <property type="project" value="TreeGrafter"/>
</dbReference>
<feature type="binding site" evidence="9">
    <location>
        <begin position="795"/>
        <end position="801"/>
    </location>
    <ligand>
        <name>GTP</name>
        <dbReference type="ChEBI" id="CHEBI:37565"/>
    </ligand>
</feature>
<evidence type="ECO:0000256" key="4">
    <source>
        <dbReference type="ARBA" id="ARBA00022723"/>
    </source>
</evidence>
<evidence type="ECO:0000256" key="5">
    <source>
        <dbReference type="ARBA" id="ARBA00022741"/>
    </source>
</evidence>
<dbReference type="GO" id="GO:0005834">
    <property type="term" value="C:heterotrimeric G-protein complex"/>
    <property type="evidence" value="ECO:0007669"/>
    <property type="project" value="InterPro"/>
</dbReference>
<dbReference type="PRINTS" id="PR00318">
    <property type="entry name" value="GPROTEINA"/>
</dbReference>
<dbReference type="CDD" id="cd00066">
    <property type="entry name" value="G-alpha"/>
    <property type="match status" value="1"/>
</dbReference>
<dbReference type="FunFam" id="1.10.400.10:FF:000001">
    <property type="entry name" value="Guanine nucleotide-binding protein G(I) subunit alpha"/>
    <property type="match status" value="1"/>
</dbReference>
<feature type="region of interest" description="Disordered" evidence="11">
    <location>
        <begin position="227"/>
        <end position="260"/>
    </location>
</feature>
<accession>A0A2U3EA96</accession>
<keyword evidence="7 9" id="KW-0342">GTP-binding</keyword>
<feature type="binding site" evidence="10">
    <location>
        <position position="667"/>
    </location>
    <ligand>
        <name>Mg(2+)</name>
        <dbReference type="ChEBI" id="CHEBI:18420"/>
    </ligand>
</feature>
<dbReference type="Gene3D" id="1.10.400.10">
    <property type="entry name" value="GI Alpha 1, domain 2-like"/>
    <property type="match status" value="1"/>
</dbReference>
<feature type="binding site" evidence="9">
    <location>
        <begin position="770"/>
        <end position="771"/>
    </location>
    <ligand>
        <name>GTP</name>
        <dbReference type="ChEBI" id="CHEBI:37565"/>
    </ligand>
</feature>
<evidence type="ECO:0000256" key="2">
    <source>
        <dbReference type="ARBA" id="ARBA00007976"/>
    </source>
</evidence>
<feature type="binding site" evidence="9">
    <location>
        <position position="945"/>
    </location>
    <ligand>
        <name>GTP</name>
        <dbReference type="ChEBI" id="CHEBI:37565"/>
    </ligand>
</feature>
<dbReference type="InterPro" id="IPR001019">
    <property type="entry name" value="Gprotein_alpha_su"/>
</dbReference>
<dbReference type="PANTHER" id="PTHR10218:SF302">
    <property type="entry name" value="GUANINE NUCLEOTIDE-BINDING PROTEIN ALPHA-5 SUBUNIT"/>
    <property type="match status" value="1"/>
</dbReference>
<comment type="caution">
    <text evidence="12">The sequence shown here is derived from an EMBL/GenBank/DDBJ whole genome shotgun (WGS) entry which is preliminary data.</text>
</comment>
<organism evidence="12 13">
    <name type="scientific">Purpureocillium lilacinum</name>
    <name type="common">Paecilomyces lilacinus</name>
    <dbReference type="NCBI Taxonomy" id="33203"/>
    <lineage>
        <taxon>Eukaryota</taxon>
        <taxon>Fungi</taxon>
        <taxon>Dikarya</taxon>
        <taxon>Ascomycota</taxon>
        <taxon>Pezizomycotina</taxon>
        <taxon>Sordariomycetes</taxon>
        <taxon>Hypocreomycetidae</taxon>
        <taxon>Hypocreales</taxon>
        <taxon>Ophiocordycipitaceae</taxon>
        <taxon>Purpureocillium</taxon>
    </lineage>
</organism>
<feature type="binding site" evidence="9">
    <location>
        <begin position="663"/>
        <end position="668"/>
    </location>
    <ligand>
        <name>GTP</name>
        <dbReference type="ChEBI" id="CHEBI:37565"/>
    </ligand>
</feature>
<evidence type="ECO:0000256" key="1">
    <source>
        <dbReference type="ARBA" id="ARBA00001946"/>
    </source>
</evidence>
<protein>
    <submittedName>
        <fullName evidence="12">Guanine nucleotide-binding protein alpha subunit</fullName>
    </submittedName>
</protein>
<keyword evidence="8" id="KW-0807">Transducer</keyword>
<evidence type="ECO:0000256" key="6">
    <source>
        <dbReference type="ARBA" id="ARBA00022842"/>
    </source>
</evidence>
<dbReference type="InterPro" id="IPR002975">
    <property type="entry name" value="Fungi_Gprotein_alpha"/>
</dbReference>
<dbReference type="InterPro" id="IPR027417">
    <property type="entry name" value="P-loop_NTPase"/>
</dbReference>